<feature type="compositionally biased region" description="Polar residues" evidence="5">
    <location>
        <begin position="449"/>
        <end position="459"/>
    </location>
</feature>
<feature type="compositionally biased region" description="Low complexity" evidence="5">
    <location>
        <begin position="424"/>
        <end position="435"/>
    </location>
</feature>
<feature type="region of interest" description="Disordered" evidence="5">
    <location>
        <begin position="1"/>
        <end position="20"/>
    </location>
</feature>
<comment type="caution">
    <text evidence="7">The sequence shown here is derived from an EMBL/GenBank/DDBJ whole genome shotgun (WGS) entry which is preliminary data.</text>
</comment>
<dbReference type="InterPro" id="IPR050235">
    <property type="entry name" value="CK1_Ser-Thr_kinase"/>
</dbReference>
<dbReference type="GO" id="GO:0004674">
    <property type="term" value="F:protein serine/threonine kinase activity"/>
    <property type="evidence" value="ECO:0007669"/>
    <property type="project" value="UniProtKB-EC"/>
</dbReference>
<evidence type="ECO:0000256" key="1">
    <source>
        <dbReference type="ARBA" id="ARBA00012513"/>
    </source>
</evidence>
<dbReference type="EC" id="2.7.11.1" evidence="1"/>
<evidence type="ECO:0000256" key="2">
    <source>
        <dbReference type="ARBA" id="ARBA00022741"/>
    </source>
</evidence>
<evidence type="ECO:0000256" key="4">
    <source>
        <dbReference type="PROSITE-ProRule" id="PRU10141"/>
    </source>
</evidence>
<dbReference type="PROSITE" id="PS50011">
    <property type="entry name" value="PROTEIN_KINASE_DOM"/>
    <property type="match status" value="1"/>
</dbReference>
<dbReference type="EMBL" id="CAJNOQ010000172">
    <property type="protein sequence ID" value="CAF0767598.1"/>
    <property type="molecule type" value="Genomic_DNA"/>
</dbReference>
<feature type="compositionally biased region" description="Gly residues" evidence="5">
    <location>
        <begin position="1"/>
        <end position="11"/>
    </location>
</feature>
<dbReference type="InterPro" id="IPR008271">
    <property type="entry name" value="Ser/Thr_kinase_AS"/>
</dbReference>
<reference evidence="7" key="1">
    <citation type="submission" date="2021-02" db="EMBL/GenBank/DDBJ databases">
        <authorList>
            <person name="Nowell W R."/>
        </authorList>
    </citation>
    <scope>NUCLEOTIDE SEQUENCE</scope>
</reference>
<dbReference type="GO" id="GO:0005524">
    <property type="term" value="F:ATP binding"/>
    <property type="evidence" value="ECO:0007669"/>
    <property type="project" value="UniProtKB-UniRule"/>
</dbReference>
<evidence type="ECO:0000313" key="8">
    <source>
        <dbReference type="EMBL" id="CAF3549279.1"/>
    </source>
</evidence>
<sequence length="630" mass="72271">MPPKGSRGGRGASSAGTGGRKKKADALYDMAEPFVRGTILTDLCQHPWIMGDAIGQGGFGCIYECASQRTKSNDYCYVVKVEPDSNGPLFCEMHFYLQLGKKTLQDTYVRANRLDHLGVPQLISHGMYVSPLTQRRYRFLIIQRFHQTLSQEWELNNKQLSEKRVQIVCKQLLDVLEYIHSHSYVHADIKAENILMNKQSTNFIYLIDYGLSRKVTLTYEEKPQRRHEGTLEYTSIDVHRGAHPTFRGDIEILFYNMLHWLGAKLPWLNIQDGNRVQQAKIQARSDPSGFVSTLFDQTNMNKSNTNRQQQQKVTSKFIEILIQFYRELIQMEYTDKANYNRFREIISGNYRRRSLSASERLTPSKKSQLTTVNDDDDDDEEEEEEDVSPVQYSSKKKHMPRLLTSPSPTIKKRMKTNASGIPISSNPTRTTPRARSSSREKRSSYSNRQRSPSPVIISSRTPVLDKVAKGSGISRLQQRQKPLFLDDENDEDDDIDLLTVMNPKLSSTRIERPMNQKRLLQKSTPSATSIRNIADNESSPSITKPIRDIKPLIKPLQMNRPNINDRTYVLDKEEMAVRSNLQNGQRLIRPNIQTVTTNSPGKYSDIVEKVLAGVPLEPEDYKKVIRPRNK</sequence>
<gene>
    <name evidence="7" type="ORF">GPM918_LOCUS1741</name>
    <name evidence="8" type="ORF">SRO942_LOCUS1741</name>
</gene>
<evidence type="ECO:0000259" key="6">
    <source>
        <dbReference type="PROSITE" id="PS50011"/>
    </source>
</evidence>
<evidence type="ECO:0000256" key="5">
    <source>
        <dbReference type="SAM" id="MobiDB-lite"/>
    </source>
</evidence>
<keyword evidence="9" id="KW-1185">Reference proteome</keyword>
<evidence type="ECO:0000313" key="7">
    <source>
        <dbReference type="EMBL" id="CAF0767598.1"/>
    </source>
</evidence>
<dbReference type="Gene3D" id="1.10.510.10">
    <property type="entry name" value="Transferase(Phosphotransferase) domain 1"/>
    <property type="match status" value="1"/>
</dbReference>
<dbReference type="InterPro" id="IPR017441">
    <property type="entry name" value="Protein_kinase_ATP_BS"/>
</dbReference>
<feature type="compositionally biased region" description="Acidic residues" evidence="5">
    <location>
        <begin position="373"/>
        <end position="387"/>
    </location>
</feature>
<organism evidence="7 9">
    <name type="scientific">Didymodactylos carnosus</name>
    <dbReference type="NCBI Taxonomy" id="1234261"/>
    <lineage>
        <taxon>Eukaryota</taxon>
        <taxon>Metazoa</taxon>
        <taxon>Spiralia</taxon>
        <taxon>Gnathifera</taxon>
        <taxon>Rotifera</taxon>
        <taxon>Eurotatoria</taxon>
        <taxon>Bdelloidea</taxon>
        <taxon>Philodinida</taxon>
        <taxon>Philodinidae</taxon>
        <taxon>Didymodactylos</taxon>
    </lineage>
</organism>
<dbReference type="AlphaFoldDB" id="A0A813QIG3"/>
<dbReference type="SMART" id="SM00220">
    <property type="entry name" value="S_TKc"/>
    <property type="match status" value="1"/>
</dbReference>
<keyword evidence="2 4" id="KW-0547">Nucleotide-binding</keyword>
<feature type="compositionally biased region" description="Polar residues" evidence="5">
    <location>
        <begin position="355"/>
        <end position="372"/>
    </location>
</feature>
<dbReference type="Proteomes" id="UP000681722">
    <property type="component" value="Unassembled WGS sequence"/>
</dbReference>
<dbReference type="Pfam" id="PF00069">
    <property type="entry name" value="Pkinase"/>
    <property type="match status" value="1"/>
</dbReference>
<feature type="domain" description="Protein kinase" evidence="6">
    <location>
        <begin position="48"/>
        <end position="346"/>
    </location>
</feature>
<dbReference type="PROSITE" id="PS00108">
    <property type="entry name" value="PROTEIN_KINASE_ST"/>
    <property type="match status" value="1"/>
</dbReference>
<dbReference type="OrthoDB" id="2687620at2759"/>
<dbReference type="Proteomes" id="UP000663829">
    <property type="component" value="Unassembled WGS sequence"/>
</dbReference>
<evidence type="ECO:0000313" key="9">
    <source>
        <dbReference type="Proteomes" id="UP000663829"/>
    </source>
</evidence>
<dbReference type="PROSITE" id="PS00107">
    <property type="entry name" value="PROTEIN_KINASE_ATP"/>
    <property type="match status" value="1"/>
</dbReference>
<dbReference type="EMBL" id="CAJOBC010000172">
    <property type="protein sequence ID" value="CAF3549279.1"/>
    <property type="molecule type" value="Genomic_DNA"/>
</dbReference>
<proteinExistence type="predicted"/>
<dbReference type="SUPFAM" id="SSF56112">
    <property type="entry name" value="Protein kinase-like (PK-like)"/>
    <property type="match status" value="1"/>
</dbReference>
<name>A0A813QIG3_9BILA</name>
<protein>
    <recommendedName>
        <fullName evidence="1">non-specific serine/threonine protein kinase</fullName>
        <ecNumber evidence="1">2.7.11.1</ecNumber>
    </recommendedName>
</protein>
<dbReference type="InterPro" id="IPR011009">
    <property type="entry name" value="Kinase-like_dom_sf"/>
</dbReference>
<feature type="binding site" evidence="4">
    <location>
        <position position="80"/>
    </location>
    <ligand>
        <name>ATP</name>
        <dbReference type="ChEBI" id="CHEBI:30616"/>
    </ligand>
</feature>
<keyword evidence="3 4" id="KW-0067">ATP-binding</keyword>
<accession>A0A813QIG3</accession>
<evidence type="ECO:0000256" key="3">
    <source>
        <dbReference type="ARBA" id="ARBA00022840"/>
    </source>
</evidence>
<feature type="region of interest" description="Disordered" evidence="5">
    <location>
        <begin position="353"/>
        <end position="459"/>
    </location>
</feature>
<dbReference type="PANTHER" id="PTHR11909">
    <property type="entry name" value="CASEIN KINASE-RELATED"/>
    <property type="match status" value="1"/>
</dbReference>
<dbReference type="InterPro" id="IPR000719">
    <property type="entry name" value="Prot_kinase_dom"/>
</dbReference>